<evidence type="ECO:0000256" key="3">
    <source>
        <dbReference type="ARBA" id="ARBA00022729"/>
    </source>
</evidence>
<reference evidence="5 6" key="1">
    <citation type="submission" date="2024-06" db="EMBL/GenBank/DDBJ databases">
        <title>Genomic Encyclopedia of Type Strains, Phase IV (KMG-IV): sequencing the most valuable type-strain genomes for metagenomic binning, comparative biology and taxonomic classification.</title>
        <authorList>
            <person name="Goeker M."/>
        </authorList>
    </citation>
    <scope>NUCLEOTIDE SEQUENCE [LARGE SCALE GENOMIC DNA]</scope>
    <source>
        <strain evidence="5 6">DSM 26128</strain>
    </source>
</reference>
<dbReference type="Pfam" id="PF13531">
    <property type="entry name" value="SBP_bac_11"/>
    <property type="match status" value="1"/>
</dbReference>
<comment type="caution">
    <text evidence="5">The sequence shown here is derived from an EMBL/GenBank/DDBJ whole genome shotgun (WGS) entry which is preliminary data.</text>
</comment>
<feature type="signal peptide" evidence="4">
    <location>
        <begin position="1"/>
        <end position="23"/>
    </location>
</feature>
<accession>A0ABV2G7D7</accession>
<dbReference type="PANTHER" id="PTHR30632">
    <property type="entry name" value="MOLYBDATE-BINDING PERIPLASMIC PROTEIN"/>
    <property type="match status" value="1"/>
</dbReference>
<comment type="similarity">
    <text evidence="1">Belongs to the bacterial solute-binding protein ModA family.</text>
</comment>
<evidence type="ECO:0000256" key="4">
    <source>
        <dbReference type="SAM" id="SignalP"/>
    </source>
</evidence>
<keyword evidence="3 4" id="KW-0732">Signal</keyword>
<dbReference type="SUPFAM" id="SSF53850">
    <property type="entry name" value="Periplasmic binding protein-like II"/>
    <property type="match status" value="1"/>
</dbReference>
<evidence type="ECO:0000313" key="5">
    <source>
        <dbReference type="EMBL" id="MET3574142.1"/>
    </source>
</evidence>
<keyword evidence="2" id="KW-0479">Metal-binding</keyword>
<protein>
    <submittedName>
        <fullName evidence="5">Molybdate transport system substrate-binding protein</fullName>
    </submittedName>
</protein>
<proteinExistence type="inferred from homology"/>
<name>A0ABV2G7D7_9BACL</name>
<dbReference type="PIRSF" id="PIRSF004846">
    <property type="entry name" value="ModA"/>
    <property type="match status" value="1"/>
</dbReference>
<dbReference type="RefSeq" id="WP_354194087.1">
    <property type="nucleotide sequence ID" value="NZ_JBEPLW010000001.1"/>
</dbReference>
<dbReference type="PROSITE" id="PS51257">
    <property type="entry name" value="PROKAR_LIPOPROTEIN"/>
    <property type="match status" value="1"/>
</dbReference>
<sequence>MRKLMNAAACVLFLLAGCGSQGAAEEKEELRISAAASLAEVMAELEPGFKESHPGVKLVVNYGSSTKLRAQMEQGAPFDLFLSASEEDIDKMAADGLVDPDSIRVFAGNKLVLATAGEADGSTPAEKLLLESEGKIAVGDPDSVPVGKYTKESLRELGIWDELDRRLVFGKDARQVLSYVESGNAEYGILYSSDAFISKKAHVAGELPEGDTPIRYPAAIAKKTELKAEAEDFLELLTGGQGRQSIEDYGFTVPDGE</sequence>
<keyword evidence="6" id="KW-1185">Reference proteome</keyword>
<feature type="chain" id="PRO_5047143646" evidence="4">
    <location>
        <begin position="24"/>
        <end position="257"/>
    </location>
</feature>
<gene>
    <name evidence="5" type="ORF">ABID49_000018</name>
</gene>
<evidence type="ECO:0000256" key="1">
    <source>
        <dbReference type="ARBA" id="ARBA00009175"/>
    </source>
</evidence>
<dbReference type="InterPro" id="IPR050682">
    <property type="entry name" value="ModA/WtpA"/>
</dbReference>
<evidence type="ECO:0000256" key="2">
    <source>
        <dbReference type="ARBA" id="ARBA00022723"/>
    </source>
</evidence>
<evidence type="ECO:0000313" key="6">
    <source>
        <dbReference type="Proteomes" id="UP001549099"/>
    </source>
</evidence>
<dbReference type="PANTHER" id="PTHR30632:SF0">
    <property type="entry name" value="SULFATE-BINDING PROTEIN"/>
    <property type="match status" value="1"/>
</dbReference>
<dbReference type="NCBIfam" id="TIGR01256">
    <property type="entry name" value="modA"/>
    <property type="match status" value="1"/>
</dbReference>
<dbReference type="Gene3D" id="3.40.190.10">
    <property type="entry name" value="Periplasmic binding protein-like II"/>
    <property type="match status" value="2"/>
</dbReference>
<organism evidence="5 6">
    <name type="scientific">Bhargavaea ullalensis</name>
    <dbReference type="NCBI Taxonomy" id="1265685"/>
    <lineage>
        <taxon>Bacteria</taxon>
        <taxon>Bacillati</taxon>
        <taxon>Bacillota</taxon>
        <taxon>Bacilli</taxon>
        <taxon>Bacillales</taxon>
        <taxon>Caryophanaceae</taxon>
        <taxon>Bhargavaea</taxon>
    </lineage>
</organism>
<dbReference type="Proteomes" id="UP001549099">
    <property type="component" value="Unassembled WGS sequence"/>
</dbReference>
<dbReference type="EMBL" id="JBEPLW010000001">
    <property type="protein sequence ID" value="MET3574142.1"/>
    <property type="molecule type" value="Genomic_DNA"/>
</dbReference>
<dbReference type="InterPro" id="IPR005950">
    <property type="entry name" value="ModA"/>
</dbReference>